<feature type="active site" evidence="7">
    <location>
        <position position="66"/>
    </location>
</feature>
<comment type="function">
    <text evidence="7">Catalyzes the methyl esterification of L-isoaspartyl residues in peptides and proteins that result from spontaneous decomposition of normal L-aspartyl and L-asparaginyl residues. It plays a role in the repair and/or degradation of damaged proteins.</text>
</comment>
<reference evidence="9" key="1">
    <citation type="submission" date="2011-10" db="EMBL/GenBank/DDBJ databases">
        <title>The complete genome of chromosome of Thermovirga lienii DSM 17291.</title>
        <authorList>
            <consortium name="US DOE Joint Genome Institute (JGI-PGF)"/>
            <person name="Lucas S."/>
            <person name="Copeland A."/>
            <person name="Lapidus A."/>
            <person name="Glavina del Rio T."/>
            <person name="Dalin E."/>
            <person name="Tice H."/>
            <person name="Bruce D."/>
            <person name="Goodwin L."/>
            <person name="Pitluck S."/>
            <person name="Peters L."/>
            <person name="Mikhailova N."/>
            <person name="Saunders E."/>
            <person name="Kyrpides N."/>
            <person name="Mavromatis K."/>
            <person name="Ivanova N."/>
            <person name="Last F.I."/>
            <person name="Brettin T."/>
            <person name="Detter J.C."/>
            <person name="Han C."/>
            <person name="Larimer F."/>
            <person name="Land M."/>
            <person name="Hauser L."/>
            <person name="Markowitz V."/>
            <person name="Cheng J.-F."/>
            <person name="Hugenholtz P."/>
            <person name="Woyke T."/>
            <person name="Wu D."/>
            <person name="Spring S."/>
            <person name="Schroeder M."/>
            <person name="Brambilla E.-M."/>
            <person name="Klenk H.-P."/>
            <person name="Eisen J.A."/>
        </authorList>
    </citation>
    <scope>NUCLEOTIDE SEQUENCE [LARGE SCALE GENOMIC DNA]</scope>
    <source>
        <strain evidence="9">ATCC BAA-1197 / DSM 17291 / Cas60314</strain>
    </source>
</reference>
<organism evidence="8 9">
    <name type="scientific">Thermovirga lienii (strain ATCC BAA-1197 / DSM 17291 / Cas60314)</name>
    <dbReference type="NCBI Taxonomy" id="580340"/>
    <lineage>
        <taxon>Bacteria</taxon>
        <taxon>Thermotogati</taxon>
        <taxon>Synergistota</taxon>
        <taxon>Synergistia</taxon>
        <taxon>Synergistales</taxon>
        <taxon>Thermovirgaceae</taxon>
        <taxon>Thermovirga</taxon>
    </lineage>
</organism>
<dbReference type="eggNOG" id="COG2518">
    <property type="taxonomic scope" value="Bacteria"/>
</dbReference>
<comment type="subcellular location">
    <subcellularLocation>
        <location evidence="1 7">Cytoplasm</location>
    </subcellularLocation>
</comment>
<dbReference type="AlphaFoldDB" id="G7V9W3"/>
<dbReference type="GO" id="GO:0030091">
    <property type="term" value="P:protein repair"/>
    <property type="evidence" value="ECO:0007669"/>
    <property type="project" value="UniProtKB-UniRule"/>
</dbReference>
<dbReference type="NCBIfam" id="TIGR00080">
    <property type="entry name" value="pimt"/>
    <property type="match status" value="1"/>
</dbReference>
<dbReference type="PANTHER" id="PTHR11579">
    <property type="entry name" value="PROTEIN-L-ISOASPARTATE O-METHYLTRANSFERASE"/>
    <property type="match status" value="1"/>
</dbReference>
<reference evidence="8 9" key="2">
    <citation type="journal article" date="2012" name="Stand. Genomic Sci.">
        <title>Genome sequence of the moderately thermophilic, amino-acid-degrading and sulfur-reducing bacterium Thermovirga lienii type strain (Cas60314(T)).</title>
        <authorList>
            <person name="Goker M."/>
            <person name="Saunders E."/>
            <person name="Lapidus A."/>
            <person name="Nolan M."/>
            <person name="Lucas S."/>
            <person name="Hammon N."/>
            <person name="Deshpande S."/>
            <person name="Cheng J.F."/>
            <person name="Han C."/>
            <person name="Tapia R."/>
            <person name="Goodwin L.A."/>
            <person name="Pitluck S."/>
            <person name="Liolios K."/>
            <person name="Mavromatis K."/>
            <person name="Pagani I."/>
            <person name="Ivanova N."/>
            <person name="Mikhailova N."/>
            <person name="Pati A."/>
            <person name="Chen A."/>
            <person name="Palaniappan K."/>
            <person name="Land M."/>
            <person name="Chang Y.J."/>
            <person name="Jeffries C.D."/>
            <person name="Brambilla E.M."/>
            <person name="Rohde M."/>
            <person name="Spring S."/>
            <person name="Detter J.C."/>
            <person name="Woyke T."/>
            <person name="Bristow J."/>
            <person name="Eisen J.A."/>
            <person name="Markowitz V."/>
            <person name="Hugenholtz P."/>
            <person name="Kyrpides N.C."/>
            <person name="Klenk H.P."/>
        </authorList>
    </citation>
    <scope>NUCLEOTIDE SEQUENCE [LARGE SCALE GENOMIC DNA]</scope>
    <source>
        <strain evidence="9">ATCC BAA-1197 / DSM 17291 / Cas60314</strain>
    </source>
</reference>
<dbReference type="EC" id="2.1.1.77" evidence="7"/>
<evidence type="ECO:0000256" key="3">
    <source>
        <dbReference type="ARBA" id="ARBA00022490"/>
    </source>
</evidence>
<name>G7V9W3_THELD</name>
<evidence type="ECO:0000256" key="6">
    <source>
        <dbReference type="ARBA" id="ARBA00022691"/>
    </source>
</evidence>
<accession>G7V9W3</accession>
<dbReference type="HAMAP" id="MF_00090">
    <property type="entry name" value="PIMT"/>
    <property type="match status" value="1"/>
</dbReference>
<evidence type="ECO:0000313" key="9">
    <source>
        <dbReference type="Proteomes" id="UP000005868"/>
    </source>
</evidence>
<dbReference type="CDD" id="cd02440">
    <property type="entry name" value="AdoMet_MTases"/>
    <property type="match status" value="1"/>
</dbReference>
<dbReference type="STRING" id="580340.Tlie_0930"/>
<dbReference type="Proteomes" id="UP000005868">
    <property type="component" value="Chromosome"/>
</dbReference>
<keyword evidence="3 7" id="KW-0963">Cytoplasm</keyword>
<dbReference type="OrthoDB" id="9772751at2"/>
<evidence type="ECO:0000313" key="8">
    <source>
        <dbReference type="EMBL" id="AER66663.1"/>
    </source>
</evidence>
<dbReference type="InterPro" id="IPR029063">
    <property type="entry name" value="SAM-dependent_MTases_sf"/>
</dbReference>
<dbReference type="NCBIfam" id="NF001453">
    <property type="entry name" value="PRK00312.1"/>
    <property type="match status" value="1"/>
</dbReference>
<evidence type="ECO:0000256" key="2">
    <source>
        <dbReference type="ARBA" id="ARBA00005369"/>
    </source>
</evidence>
<evidence type="ECO:0000256" key="4">
    <source>
        <dbReference type="ARBA" id="ARBA00022603"/>
    </source>
</evidence>
<evidence type="ECO:0000256" key="7">
    <source>
        <dbReference type="HAMAP-Rule" id="MF_00090"/>
    </source>
</evidence>
<dbReference type="Pfam" id="PF01135">
    <property type="entry name" value="PCMT"/>
    <property type="match status" value="1"/>
</dbReference>
<comment type="similarity">
    <text evidence="2 7">Belongs to the methyltransferase superfamily. L-isoaspartyl/D-aspartyl protein methyltransferase family.</text>
</comment>
<comment type="catalytic activity">
    <reaction evidence="7">
        <text>[protein]-L-isoaspartate + S-adenosyl-L-methionine = [protein]-L-isoaspartate alpha-methyl ester + S-adenosyl-L-homocysteine</text>
        <dbReference type="Rhea" id="RHEA:12705"/>
        <dbReference type="Rhea" id="RHEA-COMP:12143"/>
        <dbReference type="Rhea" id="RHEA-COMP:12144"/>
        <dbReference type="ChEBI" id="CHEBI:57856"/>
        <dbReference type="ChEBI" id="CHEBI:59789"/>
        <dbReference type="ChEBI" id="CHEBI:90596"/>
        <dbReference type="ChEBI" id="CHEBI:90598"/>
        <dbReference type="EC" id="2.1.1.77"/>
    </reaction>
</comment>
<dbReference type="PANTHER" id="PTHR11579:SF0">
    <property type="entry name" value="PROTEIN-L-ISOASPARTATE(D-ASPARTATE) O-METHYLTRANSFERASE"/>
    <property type="match status" value="1"/>
</dbReference>
<dbReference type="HOGENOM" id="CLU_055432_2_0_0"/>
<dbReference type="InterPro" id="IPR000682">
    <property type="entry name" value="PCMT"/>
</dbReference>
<dbReference type="GO" id="GO:0032259">
    <property type="term" value="P:methylation"/>
    <property type="evidence" value="ECO:0007669"/>
    <property type="project" value="UniProtKB-KW"/>
</dbReference>
<keyword evidence="9" id="KW-1185">Reference proteome</keyword>
<keyword evidence="4 7" id="KW-0489">Methyltransferase</keyword>
<evidence type="ECO:0000256" key="5">
    <source>
        <dbReference type="ARBA" id="ARBA00022679"/>
    </source>
</evidence>
<protein>
    <recommendedName>
        <fullName evidence="7">Protein-L-isoaspartate O-methyltransferase</fullName>
        <ecNumber evidence="7">2.1.1.77</ecNumber>
    </recommendedName>
    <alternativeName>
        <fullName evidence="7">L-isoaspartyl protein carboxyl methyltransferase</fullName>
    </alternativeName>
    <alternativeName>
        <fullName evidence="7">Protein L-isoaspartyl methyltransferase</fullName>
    </alternativeName>
    <alternativeName>
        <fullName evidence="7">Protein-beta-aspartate methyltransferase</fullName>
        <shortName evidence="7">PIMT</shortName>
    </alternativeName>
</protein>
<dbReference type="GO" id="GO:0004719">
    <property type="term" value="F:protein-L-isoaspartate (D-aspartate) O-methyltransferase activity"/>
    <property type="evidence" value="ECO:0007669"/>
    <property type="project" value="UniProtKB-UniRule"/>
</dbReference>
<dbReference type="Gene3D" id="3.40.50.150">
    <property type="entry name" value="Vaccinia Virus protein VP39"/>
    <property type="match status" value="1"/>
</dbReference>
<proteinExistence type="inferred from homology"/>
<dbReference type="EMBL" id="CP003096">
    <property type="protein sequence ID" value="AER66663.1"/>
    <property type="molecule type" value="Genomic_DNA"/>
</dbReference>
<keyword evidence="5 7" id="KW-0808">Transferase</keyword>
<sequence length="218" mass="24284">MIFEERKWAELAENMVRTQIAARGISNGRILDALAKVPRHVFVPEELRFMAYDDCPLPIGYGQTISQPYMVARMTELLDPKAGEKVLEIGTGSGYQAAVLAYLGAKVFSIERIEPLAKRAQDNLRKLGLSASVIVGDGNKGLPEEAPFDAVIVTAASTEVAQAWKEQLKDDGRILLPLRLHSGVERLLLLIRSEGKEEEQWYDYCRFVPLLPGVEKTM</sequence>
<keyword evidence="6 7" id="KW-0949">S-adenosyl-L-methionine</keyword>
<dbReference type="GO" id="GO:0005737">
    <property type="term" value="C:cytoplasm"/>
    <property type="evidence" value="ECO:0007669"/>
    <property type="project" value="UniProtKB-SubCell"/>
</dbReference>
<dbReference type="KEGG" id="tli:Tlie_0930"/>
<dbReference type="FunFam" id="3.40.50.150:FF:000010">
    <property type="entry name" value="Protein-L-isoaspartate O-methyltransferase"/>
    <property type="match status" value="1"/>
</dbReference>
<gene>
    <name evidence="7" type="primary">pcm</name>
    <name evidence="8" type="ordered locus">Tlie_0930</name>
</gene>
<evidence type="ECO:0000256" key="1">
    <source>
        <dbReference type="ARBA" id="ARBA00004496"/>
    </source>
</evidence>
<dbReference type="SUPFAM" id="SSF53335">
    <property type="entry name" value="S-adenosyl-L-methionine-dependent methyltransferases"/>
    <property type="match status" value="1"/>
</dbReference>